<dbReference type="Proteomes" id="UP000636479">
    <property type="component" value="Unassembled WGS sequence"/>
</dbReference>
<feature type="compositionally biased region" description="Low complexity" evidence="1">
    <location>
        <begin position="410"/>
        <end position="426"/>
    </location>
</feature>
<comment type="caution">
    <text evidence="3">The sequence shown here is derived from an EMBL/GenBank/DDBJ whole genome shotgun (WGS) entry which is preliminary data.</text>
</comment>
<dbReference type="RefSeq" id="XP_037223474.1">
    <property type="nucleotide sequence ID" value="XM_037360589.1"/>
</dbReference>
<evidence type="ECO:0000313" key="3">
    <source>
        <dbReference type="EMBL" id="KAF7310024.1"/>
    </source>
</evidence>
<dbReference type="AlphaFoldDB" id="A0A8H6T346"/>
<feature type="transmembrane region" description="Helical" evidence="2">
    <location>
        <begin position="260"/>
        <end position="282"/>
    </location>
</feature>
<evidence type="ECO:0000313" key="4">
    <source>
        <dbReference type="Proteomes" id="UP000636479"/>
    </source>
</evidence>
<feature type="region of interest" description="Disordered" evidence="1">
    <location>
        <begin position="155"/>
        <end position="206"/>
    </location>
</feature>
<evidence type="ECO:0000256" key="2">
    <source>
        <dbReference type="SAM" id="Phobius"/>
    </source>
</evidence>
<proteinExistence type="predicted"/>
<dbReference type="EMBL" id="JACAZF010000003">
    <property type="protein sequence ID" value="KAF7310024.1"/>
    <property type="molecule type" value="Genomic_DNA"/>
</dbReference>
<reference evidence="3" key="1">
    <citation type="submission" date="2020-05" db="EMBL/GenBank/DDBJ databases">
        <title>Mycena genomes resolve the evolution of fungal bioluminescence.</title>
        <authorList>
            <person name="Tsai I.J."/>
        </authorList>
    </citation>
    <scope>NUCLEOTIDE SEQUENCE</scope>
    <source>
        <strain evidence="3">171206Taipei</strain>
    </source>
</reference>
<organism evidence="3 4">
    <name type="scientific">Mycena indigotica</name>
    <dbReference type="NCBI Taxonomy" id="2126181"/>
    <lineage>
        <taxon>Eukaryota</taxon>
        <taxon>Fungi</taxon>
        <taxon>Dikarya</taxon>
        <taxon>Basidiomycota</taxon>
        <taxon>Agaricomycotina</taxon>
        <taxon>Agaricomycetes</taxon>
        <taxon>Agaricomycetidae</taxon>
        <taxon>Agaricales</taxon>
        <taxon>Marasmiineae</taxon>
        <taxon>Mycenaceae</taxon>
        <taxon>Mycena</taxon>
    </lineage>
</organism>
<keyword evidence="2" id="KW-0472">Membrane</keyword>
<gene>
    <name evidence="3" type="ORF">MIND_00375300</name>
</gene>
<keyword evidence="4" id="KW-1185">Reference proteome</keyword>
<keyword evidence="2" id="KW-1133">Transmembrane helix</keyword>
<accession>A0A8H6T346</accession>
<evidence type="ECO:0000256" key="1">
    <source>
        <dbReference type="SAM" id="MobiDB-lite"/>
    </source>
</evidence>
<dbReference type="GeneID" id="59343105"/>
<feature type="compositionally biased region" description="Low complexity" evidence="1">
    <location>
        <begin position="188"/>
        <end position="205"/>
    </location>
</feature>
<protein>
    <submittedName>
        <fullName evidence="3">Uncharacterized protein</fullName>
    </submittedName>
</protein>
<feature type="compositionally biased region" description="Polar residues" evidence="1">
    <location>
        <begin position="157"/>
        <end position="185"/>
    </location>
</feature>
<name>A0A8H6T346_9AGAR</name>
<keyword evidence="2" id="KW-0812">Transmembrane</keyword>
<feature type="compositionally biased region" description="Basic and acidic residues" evidence="1">
    <location>
        <begin position="400"/>
        <end position="409"/>
    </location>
</feature>
<sequence>MQSRASWYVYLWAIRAVRPRPSSSLFLLPRSLPVPVSRLPPNARCNLSTFHGVHYSVQTGMSMPMRRGAPGPAVLGAHQQTPTPENSTTTYTLPPEASTDEWKAIYNTWKEDGLPGQSFPVAPQSTPQTVEIEYTKDPGGHIHYIAVMTLPGPAPPTISTTVPPTGVSASSPTGDAAQNTGNSTDILMESSTKSRSRMSETSRTSLTDVMLSTSTFGADPSPLGATDVVPTTSIAPTSASAASSASSPTHSARPGTPTHAVAIGVGTCIAALLLAAAAFLIYRKCKRRRDRRAWERTHAEIADAVRQVGGAGAAVGGGVAAAGAGGAAGRRVSALSGIWRRIGGGGGTGWRPGVKEKSGEEPWMVQEKLEQATEEGHGLAASDFSHDLGAGTRYLSAAGYHHERSRSRDSVSSSEVSSQSSLVGPG</sequence>
<feature type="region of interest" description="Disordered" evidence="1">
    <location>
        <begin position="399"/>
        <end position="426"/>
    </location>
</feature>